<reference evidence="1 2" key="1">
    <citation type="submission" date="2016-06" db="EMBL/GenBank/DDBJ databases">
        <title>Draft Genome Sequence of Tenacibaculum soleae UCD-KL19.</title>
        <authorList>
            <person name="Eisen J.A."/>
            <person name="Coil D.A."/>
            <person name="Lujan K.M."/>
        </authorList>
    </citation>
    <scope>NUCLEOTIDE SEQUENCE [LARGE SCALE GENOMIC DNA]</scope>
    <source>
        <strain evidence="1 2">UCD-KL19</strain>
    </source>
</reference>
<keyword evidence="2" id="KW-1185">Reference proteome</keyword>
<evidence type="ECO:0000313" key="2">
    <source>
        <dbReference type="Proteomes" id="UP000093186"/>
    </source>
</evidence>
<comment type="caution">
    <text evidence="1">The sequence shown here is derived from an EMBL/GenBank/DDBJ whole genome shotgun (WGS) entry which is preliminary data.</text>
</comment>
<organism evidence="1 2">
    <name type="scientific">Tenacibaculum soleae</name>
    <dbReference type="NCBI Taxonomy" id="447689"/>
    <lineage>
        <taxon>Bacteria</taxon>
        <taxon>Pseudomonadati</taxon>
        <taxon>Bacteroidota</taxon>
        <taxon>Flavobacteriia</taxon>
        <taxon>Flavobacteriales</taxon>
        <taxon>Flavobacteriaceae</taxon>
        <taxon>Tenacibaculum</taxon>
    </lineage>
</organism>
<dbReference type="Proteomes" id="UP000093186">
    <property type="component" value="Unassembled WGS sequence"/>
</dbReference>
<dbReference type="EMBL" id="MAKX01000002">
    <property type="protein sequence ID" value="OCK42967.1"/>
    <property type="molecule type" value="Genomic_DNA"/>
</dbReference>
<dbReference type="AlphaFoldDB" id="A0A1B9XZI5"/>
<dbReference type="Pfam" id="PF12836">
    <property type="entry name" value="HHH_3"/>
    <property type="match status" value="1"/>
</dbReference>
<evidence type="ECO:0008006" key="3">
    <source>
        <dbReference type="Google" id="ProtNLM"/>
    </source>
</evidence>
<dbReference type="Gene3D" id="1.10.150.280">
    <property type="entry name" value="AF1531-like domain"/>
    <property type="match status" value="1"/>
</dbReference>
<protein>
    <recommendedName>
        <fullName evidence="3">Competence protein ComEA</fullName>
    </recommendedName>
</protein>
<dbReference type="SUPFAM" id="SSF47781">
    <property type="entry name" value="RuvA domain 2-like"/>
    <property type="match status" value="1"/>
</dbReference>
<evidence type="ECO:0000313" key="1">
    <source>
        <dbReference type="EMBL" id="OCK42967.1"/>
    </source>
</evidence>
<accession>A0A1B9XZI5</accession>
<proteinExistence type="predicted"/>
<dbReference type="STRING" id="447689.BA195_08715"/>
<name>A0A1B9XZI5_9FLAO</name>
<dbReference type="OrthoDB" id="981124at2"/>
<sequence>MKIFKPHFWYNKRQRNGVFFLITLIVLLQVVYFFVDFSSGKKVKENTKELLFFQNKIDSLKAIEVERRKFKIYKFNPNYISDFKGEQLGMSLDEIDRLHAYRKQGRFVNSTNEFQQVTQMSDSLINKISPNFKFPDWVVQEEKRRVKLINSIKATDKEEVIEEKQFKEKIIPININTATFKEVLKIPYIDYALCKSIFDYRDEVAELQDISEIKKIAGFPIDKYDRIVLYLKAE</sequence>
<dbReference type="RefSeq" id="WP_068704523.1">
    <property type="nucleotide sequence ID" value="NZ_MAKX01000002.1"/>
</dbReference>
<gene>
    <name evidence="1" type="ORF">BA195_08715</name>
</gene>
<dbReference type="InterPro" id="IPR010994">
    <property type="entry name" value="RuvA_2-like"/>
</dbReference>